<protein>
    <submittedName>
        <fullName evidence="2">Uncharacterized protein</fullName>
    </submittedName>
</protein>
<organism evidence="2 3">
    <name type="scientific">Oryza meyeriana var. granulata</name>
    <dbReference type="NCBI Taxonomy" id="110450"/>
    <lineage>
        <taxon>Eukaryota</taxon>
        <taxon>Viridiplantae</taxon>
        <taxon>Streptophyta</taxon>
        <taxon>Embryophyta</taxon>
        <taxon>Tracheophyta</taxon>
        <taxon>Spermatophyta</taxon>
        <taxon>Magnoliopsida</taxon>
        <taxon>Liliopsida</taxon>
        <taxon>Poales</taxon>
        <taxon>Poaceae</taxon>
        <taxon>BOP clade</taxon>
        <taxon>Oryzoideae</taxon>
        <taxon>Oryzeae</taxon>
        <taxon>Oryzinae</taxon>
        <taxon>Oryza</taxon>
        <taxon>Oryza meyeriana</taxon>
    </lineage>
</organism>
<reference evidence="2 3" key="1">
    <citation type="submission" date="2019-11" db="EMBL/GenBank/DDBJ databases">
        <title>Whole genome sequence of Oryza granulata.</title>
        <authorList>
            <person name="Li W."/>
        </authorList>
    </citation>
    <scope>NUCLEOTIDE SEQUENCE [LARGE SCALE GENOMIC DNA]</scope>
    <source>
        <strain evidence="3">cv. Menghai</strain>
        <tissue evidence="2">Leaf</tissue>
    </source>
</reference>
<comment type="caution">
    <text evidence="2">The sequence shown here is derived from an EMBL/GenBank/DDBJ whole genome shotgun (WGS) entry which is preliminary data.</text>
</comment>
<accession>A0A6G1DSE1</accession>
<sequence length="84" mass="8605">MDAALTRSVSACPGLARPSLLTRASPLLGGAPLLLSPHSSPRARPSSAQLLFYGLQQANRSPLLSSGCSKPPIMAPSGKPGLRT</sequence>
<dbReference type="Proteomes" id="UP000479710">
    <property type="component" value="Unassembled WGS sequence"/>
</dbReference>
<evidence type="ECO:0000313" key="2">
    <source>
        <dbReference type="EMBL" id="KAF0915132.1"/>
    </source>
</evidence>
<dbReference type="AlphaFoldDB" id="A0A6G1DSE1"/>
<evidence type="ECO:0000313" key="3">
    <source>
        <dbReference type="Proteomes" id="UP000479710"/>
    </source>
</evidence>
<proteinExistence type="predicted"/>
<gene>
    <name evidence="2" type="ORF">E2562_033716</name>
</gene>
<keyword evidence="3" id="KW-1185">Reference proteome</keyword>
<dbReference type="EMBL" id="SPHZ02000006">
    <property type="protein sequence ID" value="KAF0915132.1"/>
    <property type="molecule type" value="Genomic_DNA"/>
</dbReference>
<name>A0A6G1DSE1_9ORYZ</name>
<feature type="region of interest" description="Disordered" evidence="1">
    <location>
        <begin position="63"/>
        <end position="84"/>
    </location>
</feature>
<evidence type="ECO:0000256" key="1">
    <source>
        <dbReference type="SAM" id="MobiDB-lite"/>
    </source>
</evidence>